<keyword evidence="2" id="KW-0012">Acyltransferase</keyword>
<evidence type="ECO:0000313" key="2">
    <source>
        <dbReference type="EMBL" id="XCM40116.1"/>
    </source>
</evidence>
<dbReference type="PANTHER" id="PTHR47542">
    <property type="entry name" value="ACYL-COA N-ACYLTRANSFERASES (NAT) SUPERFAMILY PROTEIN"/>
    <property type="match status" value="1"/>
</dbReference>
<dbReference type="EMBL" id="CP159837">
    <property type="protein sequence ID" value="XCM40116.1"/>
    <property type="molecule type" value="Genomic_DNA"/>
</dbReference>
<sequence length="71" mass="8105">MLGRGYSKQLLGKSLEALRQQNILMIYLEVETENRTAIGLYQSLGFAPVKLLKDYYQPTRDGLKMKLNLVA</sequence>
<dbReference type="InterPro" id="IPR016181">
    <property type="entry name" value="Acyl_CoA_acyltransferase"/>
</dbReference>
<dbReference type="EC" id="2.3.1.-" evidence="2"/>
<keyword evidence="2" id="KW-0808">Transferase</keyword>
<dbReference type="Pfam" id="PF00583">
    <property type="entry name" value="Acetyltransf_1"/>
    <property type="match status" value="1"/>
</dbReference>
<feature type="domain" description="N-acetyltransferase" evidence="1">
    <location>
        <begin position="1"/>
        <end position="70"/>
    </location>
</feature>
<reference evidence="2" key="1">
    <citation type="submission" date="2024-07" db="EMBL/GenBank/DDBJ databases">
        <authorList>
            <person name="Kim Y.J."/>
            <person name="Jeong J.Y."/>
        </authorList>
    </citation>
    <scope>NUCLEOTIDE SEQUENCE</scope>
    <source>
        <strain evidence="2">GIHE-MW2</strain>
    </source>
</reference>
<accession>A0AAU8JMZ5</accession>
<dbReference type="RefSeq" id="WP_255353189.1">
    <property type="nucleotide sequence ID" value="NZ_CP159837.1"/>
</dbReference>
<dbReference type="GO" id="GO:0016747">
    <property type="term" value="F:acyltransferase activity, transferring groups other than amino-acyl groups"/>
    <property type="evidence" value="ECO:0007669"/>
    <property type="project" value="InterPro"/>
</dbReference>
<protein>
    <submittedName>
        <fullName evidence="2">GNAT family N-acetyltransferase</fullName>
        <ecNumber evidence="2">2.3.1.-</ecNumber>
    </submittedName>
</protein>
<name>A0AAU8JMZ5_9CYAN</name>
<dbReference type="AlphaFoldDB" id="A0AAU8JMZ5"/>
<evidence type="ECO:0000259" key="1">
    <source>
        <dbReference type="PROSITE" id="PS51186"/>
    </source>
</evidence>
<dbReference type="InterPro" id="IPR000182">
    <property type="entry name" value="GNAT_dom"/>
</dbReference>
<dbReference type="Gene3D" id="3.40.630.30">
    <property type="match status" value="1"/>
</dbReference>
<proteinExistence type="predicted"/>
<organism evidence="2">
    <name type="scientific">Planktothricoides raciborskii GIHE-MW2</name>
    <dbReference type="NCBI Taxonomy" id="2792601"/>
    <lineage>
        <taxon>Bacteria</taxon>
        <taxon>Bacillati</taxon>
        <taxon>Cyanobacteriota</taxon>
        <taxon>Cyanophyceae</taxon>
        <taxon>Oscillatoriophycideae</taxon>
        <taxon>Oscillatoriales</taxon>
        <taxon>Oscillatoriaceae</taxon>
        <taxon>Planktothricoides</taxon>
    </lineage>
</organism>
<dbReference type="SUPFAM" id="SSF55729">
    <property type="entry name" value="Acyl-CoA N-acyltransferases (Nat)"/>
    <property type="match status" value="1"/>
</dbReference>
<dbReference type="PROSITE" id="PS51186">
    <property type="entry name" value="GNAT"/>
    <property type="match status" value="1"/>
</dbReference>
<dbReference type="PANTHER" id="PTHR47542:SF2">
    <property type="entry name" value="ACYL-COA N-ACYLTRANSFERASES (NAT) SUPERFAMILY PROTEIN"/>
    <property type="match status" value="1"/>
</dbReference>
<gene>
    <name evidence="2" type="ORF">ABWT76_001964</name>
</gene>